<comment type="caution">
    <text evidence="2">The sequence shown here is derived from an EMBL/GenBank/DDBJ whole genome shotgun (WGS) entry which is preliminary data.</text>
</comment>
<accession>A0A833X7A2</accession>
<proteinExistence type="predicted"/>
<feature type="region of interest" description="Disordered" evidence="1">
    <location>
        <begin position="1"/>
        <end position="79"/>
    </location>
</feature>
<reference evidence="2" key="1">
    <citation type="submission" date="2015-10" db="EMBL/GenBank/DDBJ databases">
        <authorList>
            <person name="Martinez-Garcia P.J."/>
            <person name="Crepeau M.W."/>
            <person name="Puiu D."/>
            <person name="Gonzalez-Ibeas D."/>
            <person name="Whalen J."/>
            <person name="Stevens K."/>
            <person name="Paul R."/>
            <person name="Butterfield T."/>
            <person name="Britton M."/>
            <person name="Reagan R."/>
            <person name="Chakraborty S."/>
            <person name="Walawage S.L."/>
            <person name="Vasquez-Gross H.A."/>
            <person name="Cardeno C."/>
            <person name="Famula R."/>
            <person name="Pratt K."/>
            <person name="Kuruganti S."/>
            <person name="Aradhya M.K."/>
            <person name="Leslie C.A."/>
            <person name="Dandekar A.M."/>
            <person name="Salzberg S.L."/>
            <person name="Wegrzyn J.L."/>
            <person name="Langley C.H."/>
            <person name="Neale D.B."/>
        </authorList>
    </citation>
    <scope>NUCLEOTIDE SEQUENCE</scope>
    <source>
        <tissue evidence="2">Leaves</tissue>
    </source>
</reference>
<dbReference type="EMBL" id="LIHL02000008">
    <property type="protein sequence ID" value="KAF5462596.1"/>
    <property type="molecule type" value="Genomic_DNA"/>
</dbReference>
<dbReference type="Proteomes" id="UP000619265">
    <property type="component" value="Unassembled WGS sequence"/>
</dbReference>
<organism evidence="2 3">
    <name type="scientific">Juglans regia</name>
    <name type="common">English walnut</name>
    <dbReference type="NCBI Taxonomy" id="51240"/>
    <lineage>
        <taxon>Eukaryota</taxon>
        <taxon>Viridiplantae</taxon>
        <taxon>Streptophyta</taxon>
        <taxon>Embryophyta</taxon>
        <taxon>Tracheophyta</taxon>
        <taxon>Spermatophyta</taxon>
        <taxon>Magnoliopsida</taxon>
        <taxon>eudicotyledons</taxon>
        <taxon>Gunneridae</taxon>
        <taxon>Pentapetalae</taxon>
        <taxon>rosids</taxon>
        <taxon>fabids</taxon>
        <taxon>Fagales</taxon>
        <taxon>Juglandaceae</taxon>
        <taxon>Juglans</taxon>
    </lineage>
</organism>
<sequence>PLVFYHNPVHPETKIHSQSSSSSETDPHKLKTSSQINTEKLEIGSKKRQTRKGQGEAVSLGEDSRSKRSKKQQIHQILSDSEEMERISIAKFFQYAKGKNRSISEKQTKKPRFSPYQRESRHLGNVSQTKTLNLFSLDSEANVAGPILPLDEK</sequence>
<protein>
    <submittedName>
        <fullName evidence="2">Uncharacterized protein</fullName>
    </submittedName>
</protein>
<gene>
    <name evidence="2" type="ORF">F2P56_018586</name>
</gene>
<evidence type="ECO:0000313" key="2">
    <source>
        <dbReference type="EMBL" id="KAF5462596.1"/>
    </source>
</evidence>
<dbReference type="Gramene" id="Jr08_13240_p1">
    <property type="protein sequence ID" value="cds.Jr08_13240_p1"/>
    <property type="gene ID" value="Jr08_13240"/>
</dbReference>
<reference evidence="2" key="2">
    <citation type="submission" date="2020-03" db="EMBL/GenBank/DDBJ databases">
        <title>Walnut 2.0.</title>
        <authorList>
            <person name="Marrano A."/>
            <person name="Britton M."/>
            <person name="Zimin A.V."/>
            <person name="Zaini P.A."/>
            <person name="Workman R."/>
            <person name="Puiu D."/>
            <person name="Bianco L."/>
            <person name="Allen B.J."/>
            <person name="Troggio M."/>
            <person name="Leslie C.A."/>
            <person name="Timp W."/>
            <person name="Dendekar A."/>
            <person name="Salzberg S.L."/>
            <person name="Neale D.B."/>
        </authorList>
    </citation>
    <scope>NUCLEOTIDE SEQUENCE</scope>
    <source>
        <tissue evidence="2">Leaves</tissue>
    </source>
</reference>
<name>A0A833X7A2_JUGRE</name>
<evidence type="ECO:0000256" key="1">
    <source>
        <dbReference type="SAM" id="MobiDB-lite"/>
    </source>
</evidence>
<evidence type="ECO:0000313" key="3">
    <source>
        <dbReference type="Proteomes" id="UP000619265"/>
    </source>
</evidence>
<dbReference type="AlphaFoldDB" id="A0A833X7A2"/>
<feature type="region of interest" description="Disordered" evidence="1">
    <location>
        <begin position="100"/>
        <end position="127"/>
    </location>
</feature>
<feature type="non-terminal residue" evidence="2">
    <location>
        <position position="1"/>
    </location>
</feature>